<dbReference type="Proteomes" id="UP000028135">
    <property type="component" value="Unassembled WGS sequence"/>
</dbReference>
<evidence type="ECO:0000313" key="1">
    <source>
        <dbReference type="EMBL" id="KER37279.1"/>
    </source>
</evidence>
<proteinExistence type="predicted"/>
<dbReference type="RefSeq" id="WP_020820811.1">
    <property type="nucleotide sequence ID" value="NZ_JANF02000027.1"/>
</dbReference>
<name>A0A8E0WU45_9SPHN</name>
<organism evidence="1 2">
    <name type="scientific">Sphingobium indicum F2</name>
    <dbReference type="NCBI Taxonomy" id="1450518"/>
    <lineage>
        <taxon>Bacteria</taxon>
        <taxon>Pseudomonadati</taxon>
        <taxon>Pseudomonadota</taxon>
        <taxon>Alphaproteobacteria</taxon>
        <taxon>Sphingomonadales</taxon>
        <taxon>Sphingomonadaceae</taxon>
        <taxon>Sphingobium</taxon>
    </lineage>
</organism>
<comment type="caution">
    <text evidence="1">The sequence shown here is derived from an EMBL/GenBank/DDBJ whole genome shotgun (WGS) entry which is preliminary data.</text>
</comment>
<dbReference type="AlphaFoldDB" id="A0A8E0WU45"/>
<accession>A0A8E0WU45</accession>
<dbReference type="EMBL" id="JANF02000027">
    <property type="protein sequence ID" value="KER37279.1"/>
    <property type="molecule type" value="Genomic_DNA"/>
</dbReference>
<reference evidence="1 2" key="1">
    <citation type="submission" date="2014-05" db="EMBL/GenBank/DDBJ databases">
        <title>Genome Announcement of Sphingobium lucknowense F2.</title>
        <authorList>
            <person name="Lal R."/>
            <person name="Negi V."/>
            <person name="Lata P."/>
            <person name="Sangwan N."/>
            <person name="Gupta S.K."/>
            <person name="Rao D.L.N."/>
            <person name="Das S."/>
        </authorList>
    </citation>
    <scope>NUCLEOTIDE SEQUENCE [LARGE SCALE GENOMIC DNA]</scope>
    <source>
        <strain evidence="1 2">F2</strain>
    </source>
</reference>
<evidence type="ECO:0000313" key="2">
    <source>
        <dbReference type="Proteomes" id="UP000028135"/>
    </source>
</evidence>
<protein>
    <submittedName>
        <fullName evidence="1">Uncharacterized protein</fullName>
    </submittedName>
</protein>
<sequence>MEDMKVGETFSVAVPIYRKWWQIWKPRIATVETRMFRVKAITRVTDGDISWPRVEVEKD</sequence>
<gene>
    <name evidence="1" type="ORF">AL00_06310</name>
</gene>